<dbReference type="VEuPathDB" id="MicrosporidiaDB:SLOPH_851"/>
<dbReference type="Proteomes" id="UP000014978">
    <property type="component" value="Unassembled WGS sequence"/>
</dbReference>
<evidence type="ECO:0000313" key="1">
    <source>
        <dbReference type="EMBL" id="EPR79204.1"/>
    </source>
</evidence>
<dbReference type="InParanoid" id="S7XJL8"/>
<evidence type="ECO:0000313" key="2">
    <source>
        <dbReference type="Proteomes" id="UP000014978"/>
    </source>
</evidence>
<dbReference type="EMBL" id="ATCN01000354">
    <property type="protein sequence ID" value="EPR79204.1"/>
    <property type="molecule type" value="Genomic_DNA"/>
</dbReference>
<keyword evidence="2" id="KW-1185">Reference proteome</keyword>
<organism evidence="1 2">
    <name type="scientific">Spraguea lophii (strain 42_110)</name>
    <name type="common">Microsporidian parasite</name>
    <dbReference type="NCBI Taxonomy" id="1358809"/>
    <lineage>
        <taxon>Eukaryota</taxon>
        <taxon>Fungi</taxon>
        <taxon>Fungi incertae sedis</taxon>
        <taxon>Microsporidia</taxon>
        <taxon>Spragueidae</taxon>
        <taxon>Spraguea</taxon>
    </lineage>
</organism>
<sequence length="98" mass="11504">MLEKIDKVFRKLQLIQIVEEHYDDDEMKNIIEDICCILQYDKNIQLSIENILYDFLSMKNIEVDDATVINIANILISVKKEHDNGSNDIYNRICKING</sequence>
<dbReference type="HOGENOM" id="CLU_2335010_0_0_1"/>
<proteinExistence type="predicted"/>
<dbReference type="AlphaFoldDB" id="S7XJL8"/>
<gene>
    <name evidence="1" type="ORF">SLOPH_851</name>
</gene>
<reference evidence="2" key="1">
    <citation type="journal article" date="2013" name="PLoS Genet.">
        <title>The genome of Spraguea lophii and the basis of host-microsporidian interactions.</title>
        <authorList>
            <person name="Campbell S.E."/>
            <person name="Williams T.A."/>
            <person name="Yousuf A."/>
            <person name="Soanes D.M."/>
            <person name="Paszkiewicz K.H."/>
            <person name="Williams B.A.P."/>
        </authorList>
    </citation>
    <scope>NUCLEOTIDE SEQUENCE [LARGE SCALE GENOMIC DNA]</scope>
    <source>
        <strain evidence="2">42_110</strain>
    </source>
</reference>
<accession>S7XJL8</accession>
<protein>
    <submittedName>
        <fullName evidence="1">Uncharacterized protein</fullName>
    </submittedName>
</protein>
<comment type="caution">
    <text evidence="1">The sequence shown here is derived from an EMBL/GenBank/DDBJ whole genome shotgun (WGS) entry which is preliminary data.</text>
</comment>
<name>S7XJL8_SPRLO</name>